<proteinExistence type="predicted"/>
<reference evidence="1 2" key="1">
    <citation type="submission" date="2022-10" db="EMBL/GenBank/DDBJ databases">
        <title>The complete genomes of actinobacterial strains from the NBC collection.</title>
        <authorList>
            <person name="Joergensen T.S."/>
            <person name="Alvarez Arevalo M."/>
            <person name="Sterndorff E.B."/>
            <person name="Faurdal D."/>
            <person name="Vuksanovic O."/>
            <person name="Mourched A.-S."/>
            <person name="Charusanti P."/>
            <person name="Shaw S."/>
            <person name="Blin K."/>
            <person name="Weber T."/>
        </authorList>
    </citation>
    <scope>NUCLEOTIDE SEQUENCE [LARGE SCALE GENOMIC DNA]</scope>
    <source>
        <strain evidence="1 2">NBC_01413</strain>
    </source>
</reference>
<evidence type="ECO:0000313" key="2">
    <source>
        <dbReference type="Proteomes" id="UP001621418"/>
    </source>
</evidence>
<sequence>MITANEIADEIYSNAAALEWEVNTLATAFAKTSFFGDNRHFPHAHYGYLMACMGQIDIMSGCEAGNISSRGQTTRMQNFMERYLYPGKANEHRVAVKMMRHTLMHTGALRYIFDETTGVAYTWRIHFGGDFPTQFSHYSLTSEDATYQQDVISSVAQISSASVQAVEALNIQLTDFASDIKRVASAYTSKLRVDSNLQVLSEKVYPEVRVQRLT</sequence>
<dbReference type="RefSeq" id="WP_405151068.1">
    <property type="nucleotide sequence ID" value="NZ_CP109527.1"/>
</dbReference>
<keyword evidence="2" id="KW-1185">Reference proteome</keyword>
<evidence type="ECO:0000313" key="1">
    <source>
        <dbReference type="EMBL" id="WTY39181.1"/>
    </source>
</evidence>
<organism evidence="1 2">
    <name type="scientific">Nocardia salmonicida</name>
    <dbReference type="NCBI Taxonomy" id="53431"/>
    <lineage>
        <taxon>Bacteria</taxon>
        <taxon>Bacillati</taxon>
        <taxon>Actinomycetota</taxon>
        <taxon>Actinomycetes</taxon>
        <taxon>Mycobacteriales</taxon>
        <taxon>Nocardiaceae</taxon>
        <taxon>Nocardia</taxon>
    </lineage>
</organism>
<name>A0ABZ1NGU2_9NOCA</name>
<dbReference type="EMBL" id="CP109527">
    <property type="protein sequence ID" value="WTY39181.1"/>
    <property type="molecule type" value="Genomic_DNA"/>
</dbReference>
<accession>A0ABZ1NGU2</accession>
<protein>
    <submittedName>
        <fullName evidence="1">Uncharacterized protein</fullName>
    </submittedName>
</protein>
<dbReference type="Proteomes" id="UP001621418">
    <property type="component" value="Chromosome"/>
</dbReference>
<gene>
    <name evidence="1" type="ORF">OG308_15785</name>
</gene>